<feature type="signal peptide" evidence="2">
    <location>
        <begin position="1"/>
        <end position="20"/>
    </location>
</feature>
<reference evidence="5" key="1">
    <citation type="submission" date="2017-02" db="UniProtKB">
        <authorList>
            <consortium name="WormBaseParasite"/>
        </authorList>
    </citation>
    <scope>IDENTIFICATION</scope>
</reference>
<dbReference type="Proteomes" id="UP000276776">
    <property type="component" value="Unassembled WGS sequence"/>
</dbReference>
<keyword evidence="2" id="KW-0732">Signal</keyword>
<evidence type="ECO:0000256" key="1">
    <source>
        <dbReference type="SAM" id="Coils"/>
    </source>
</evidence>
<dbReference type="AlphaFoldDB" id="A0A0N5DAI1"/>
<accession>A0A0N5DAI1</accession>
<name>A0A0N5DAI1_THECL</name>
<sequence length="157" mass="17171">MHSTLVFLALSVFAIVQVQSQAPDGCQKAIDSLNSILAKIAVNIDPQHVDASFGDEYVKEADKVHGEVSQLAKMVQELQAQKTEFGKKASGSGSRAVCLKGISDLQKELMQLEVSLKALVNLSKQINAEKAKVHVECHNDLLKEIDNVGKMLQKRDM</sequence>
<dbReference type="OrthoDB" id="5829111at2759"/>
<dbReference type="WBParaSite" id="TCLT_0001018001-mRNA-1">
    <property type="protein sequence ID" value="TCLT_0001018001-mRNA-1"/>
    <property type="gene ID" value="TCLT_0001018001"/>
</dbReference>
<evidence type="ECO:0000313" key="5">
    <source>
        <dbReference type="WBParaSite" id="TCLT_0001018001-mRNA-1"/>
    </source>
</evidence>
<proteinExistence type="predicted"/>
<gene>
    <name evidence="3" type="ORF">TCLT_LOCUS10169</name>
</gene>
<organism evidence="5">
    <name type="scientific">Thelazia callipaeda</name>
    <name type="common">Oriental eyeworm</name>
    <name type="synonym">Parasitic nematode</name>
    <dbReference type="NCBI Taxonomy" id="103827"/>
    <lineage>
        <taxon>Eukaryota</taxon>
        <taxon>Metazoa</taxon>
        <taxon>Ecdysozoa</taxon>
        <taxon>Nematoda</taxon>
        <taxon>Chromadorea</taxon>
        <taxon>Rhabditida</taxon>
        <taxon>Spirurina</taxon>
        <taxon>Spiruromorpha</taxon>
        <taxon>Thelazioidea</taxon>
        <taxon>Thelaziidae</taxon>
        <taxon>Thelazia</taxon>
    </lineage>
</organism>
<evidence type="ECO:0000313" key="3">
    <source>
        <dbReference type="EMBL" id="VDN07846.1"/>
    </source>
</evidence>
<reference evidence="3 4" key="2">
    <citation type="submission" date="2018-11" db="EMBL/GenBank/DDBJ databases">
        <authorList>
            <consortium name="Pathogen Informatics"/>
        </authorList>
    </citation>
    <scope>NUCLEOTIDE SEQUENCE [LARGE SCALE GENOMIC DNA]</scope>
</reference>
<protein>
    <submittedName>
        <fullName evidence="5">Secreted protein</fullName>
    </submittedName>
</protein>
<feature type="coiled-coil region" evidence="1">
    <location>
        <begin position="61"/>
        <end position="122"/>
    </location>
</feature>
<feature type="chain" id="PRO_5043126781" evidence="2">
    <location>
        <begin position="21"/>
        <end position="157"/>
    </location>
</feature>
<dbReference type="EMBL" id="UYYF01004999">
    <property type="protein sequence ID" value="VDN07846.1"/>
    <property type="molecule type" value="Genomic_DNA"/>
</dbReference>
<evidence type="ECO:0000256" key="2">
    <source>
        <dbReference type="SAM" id="SignalP"/>
    </source>
</evidence>
<keyword evidence="1" id="KW-0175">Coiled coil</keyword>
<keyword evidence="4" id="KW-1185">Reference proteome</keyword>
<evidence type="ECO:0000313" key="4">
    <source>
        <dbReference type="Proteomes" id="UP000276776"/>
    </source>
</evidence>